<dbReference type="AlphaFoldDB" id="A0AAV3Y2T5"/>
<dbReference type="Proteomes" id="UP000735302">
    <property type="component" value="Unassembled WGS sequence"/>
</dbReference>
<feature type="domain" description="Integrase zinc-binding" evidence="1">
    <location>
        <begin position="48"/>
        <end position="83"/>
    </location>
</feature>
<name>A0AAV3Y2T5_9GAST</name>
<gene>
    <name evidence="2" type="ORF">PoB_000800600</name>
</gene>
<evidence type="ECO:0000259" key="1">
    <source>
        <dbReference type="Pfam" id="PF17921"/>
    </source>
</evidence>
<accession>A0AAV3Y2T5</accession>
<dbReference type="EMBL" id="BLXT01000945">
    <property type="protein sequence ID" value="GFN81500.1"/>
    <property type="molecule type" value="Genomic_DNA"/>
</dbReference>
<sequence>MAAAQTSSADVQTYNRALTNLQITSTKLNDKGPELLCGISTGRARPIVPPDFRRSVFEAVHNLSHPGVKATVKLVSEKFVWHGYDVKLAPGLKNVTNVNHQKFKNILVHPSKHLPCQKRDFHISTLTLLAHFLSPVVTDTS</sequence>
<evidence type="ECO:0000313" key="3">
    <source>
        <dbReference type="Proteomes" id="UP000735302"/>
    </source>
</evidence>
<dbReference type="InterPro" id="IPR041588">
    <property type="entry name" value="Integrase_H2C2"/>
</dbReference>
<dbReference type="Gene3D" id="1.10.340.70">
    <property type="match status" value="1"/>
</dbReference>
<proteinExistence type="predicted"/>
<protein>
    <submittedName>
        <fullName evidence="2">Pol polyprotein</fullName>
    </submittedName>
</protein>
<organism evidence="2 3">
    <name type="scientific">Plakobranchus ocellatus</name>
    <dbReference type="NCBI Taxonomy" id="259542"/>
    <lineage>
        <taxon>Eukaryota</taxon>
        <taxon>Metazoa</taxon>
        <taxon>Spiralia</taxon>
        <taxon>Lophotrochozoa</taxon>
        <taxon>Mollusca</taxon>
        <taxon>Gastropoda</taxon>
        <taxon>Heterobranchia</taxon>
        <taxon>Euthyneura</taxon>
        <taxon>Panpulmonata</taxon>
        <taxon>Sacoglossa</taxon>
        <taxon>Placobranchoidea</taxon>
        <taxon>Plakobranchidae</taxon>
        <taxon>Plakobranchus</taxon>
    </lineage>
</organism>
<keyword evidence="3" id="KW-1185">Reference proteome</keyword>
<reference evidence="2 3" key="1">
    <citation type="journal article" date="2021" name="Elife">
        <title>Chloroplast acquisition without the gene transfer in kleptoplastic sea slugs, Plakobranchus ocellatus.</title>
        <authorList>
            <person name="Maeda T."/>
            <person name="Takahashi S."/>
            <person name="Yoshida T."/>
            <person name="Shimamura S."/>
            <person name="Takaki Y."/>
            <person name="Nagai Y."/>
            <person name="Toyoda A."/>
            <person name="Suzuki Y."/>
            <person name="Arimoto A."/>
            <person name="Ishii H."/>
            <person name="Satoh N."/>
            <person name="Nishiyama T."/>
            <person name="Hasebe M."/>
            <person name="Maruyama T."/>
            <person name="Minagawa J."/>
            <person name="Obokata J."/>
            <person name="Shigenobu S."/>
        </authorList>
    </citation>
    <scope>NUCLEOTIDE SEQUENCE [LARGE SCALE GENOMIC DNA]</scope>
</reference>
<dbReference type="Pfam" id="PF17921">
    <property type="entry name" value="Integrase_H2C2"/>
    <property type="match status" value="1"/>
</dbReference>
<comment type="caution">
    <text evidence="2">The sequence shown here is derived from an EMBL/GenBank/DDBJ whole genome shotgun (WGS) entry which is preliminary data.</text>
</comment>
<evidence type="ECO:0000313" key="2">
    <source>
        <dbReference type="EMBL" id="GFN81500.1"/>
    </source>
</evidence>